<evidence type="ECO:0000313" key="2">
    <source>
        <dbReference type="EMBL" id="AFZ26263.1"/>
    </source>
</evidence>
<evidence type="ECO:0000256" key="1">
    <source>
        <dbReference type="SAM" id="MobiDB-lite"/>
    </source>
</evidence>
<accession>K9X1A8</accession>
<dbReference type="KEGG" id="csg:Cylst_4159"/>
<sequence>MMYLITKGSAVIAGRAMVRVVGSKSDRLRPIVSRNNLICIIKLTKTLVGELLCWAGFPTSLRGTSPQPLSETERGKNILSFEG</sequence>
<protein>
    <submittedName>
        <fullName evidence="2">Uncharacterized protein</fullName>
    </submittedName>
</protein>
<reference evidence="2 3" key="1">
    <citation type="submission" date="2012-06" db="EMBL/GenBank/DDBJ databases">
        <title>Finished chromosome of genome of Cylindrospermum stagnale PCC 7417.</title>
        <authorList>
            <consortium name="US DOE Joint Genome Institute"/>
            <person name="Gugger M."/>
            <person name="Coursin T."/>
            <person name="Rippka R."/>
            <person name="Tandeau De Marsac N."/>
            <person name="Huntemann M."/>
            <person name="Wei C.-L."/>
            <person name="Han J."/>
            <person name="Detter J.C."/>
            <person name="Han C."/>
            <person name="Tapia R."/>
            <person name="Chen A."/>
            <person name="Kyrpides N."/>
            <person name="Mavromatis K."/>
            <person name="Markowitz V."/>
            <person name="Szeto E."/>
            <person name="Ivanova N."/>
            <person name="Pagani I."/>
            <person name="Pati A."/>
            <person name="Goodwin L."/>
            <person name="Nordberg H.P."/>
            <person name="Cantor M.N."/>
            <person name="Hua S.X."/>
            <person name="Woyke T."/>
            <person name="Kerfeld C.A."/>
        </authorList>
    </citation>
    <scope>NUCLEOTIDE SEQUENCE [LARGE SCALE GENOMIC DNA]</scope>
    <source>
        <strain evidence="2 3">PCC 7417</strain>
    </source>
</reference>
<dbReference type="Proteomes" id="UP000010475">
    <property type="component" value="Chromosome"/>
</dbReference>
<dbReference type="EMBL" id="CP003642">
    <property type="protein sequence ID" value="AFZ26263.1"/>
    <property type="molecule type" value="Genomic_DNA"/>
</dbReference>
<dbReference type="AlphaFoldDB" id="K9X1A8"/>
<name>K9X1A8_9NOST</name>
<proteinExistence type="predicted"/>
<dbReference type="HOGENOM" id="CLU_2536986_0_0_3"/>
<feature type="region of interest" description="Disordered" evidence="1">
    <location>
        <begin position="63"/>
        <end position="83"/>
    </location>
</feature>
<organism evidence="2 3">
    <name type="scientific">Cylindrospermum stagnale PCC 7417</name>
    <dbReference type="NCBI Taxonomy" id="56107"/>
    <lineage>
        <taxon>Bacteria</taxon>
        <taxon>Bacillati</taxon>
        <taxon>Cyanobacteriota</taxon>
        <taxon>Cyanophyceae</taxon>
        <taxon>Nostocales</taxon>
        <taxon>Nostocaceae</taxon>
        <taxon>Cylindrospermum</taxon>
    </lineage>
</organism>
<keyword evidence="3" id="KW-1185">Reference proteome</keyword>
<gene>
    <name evidence="2" type="ORF">Cylst_4159</name>
</gene>
<evidence type="ECO:0000313" key="3">
    <source>
        <dbReference type="Proteomes" id="UP000010475"/>
    </source>
</evidence>